<sequence>MLPTLDQTVSVLAFDPGGTTGWAVITVPALALIGAAAGYHGKPPLTTADPGGSFLKVGPLHQEITYFDCGQIDCGTGGHGHEHAVGRGHGEVNIAGEIMGTYQMATLALKSFPDSAVVLEEFTLEQNNKHADLLLPVRVMAGFWNQLSVREPDFHLGLHPVNRIFINRRVDAKTVVKDERLRAWKLYRRDSGPHARDATRHAYHFLRRCRGSALAARELRWRAWPHAFEDPQIVQKPKRAKKLGERIEFLK</sequence>
<dbReference type="RefSeq" id="YP_002003437.1">
    <property type="nucleotide sequence ID" value="NC_011039.1"/>
</dbReference>
<dbReference type="OrthoDB" id="24588at10239"/>
<dbReference type="EMBL" id="EU770222">
    <property type="protein sequence ID" value="ACF05176.1"/>
    <property type="molecule type" value="Genomic_DNA"/>
</dbReference>
<dbReference type="Proteomes" id="UP000000621">
    <property type="component" value="Segment"/>
</dbReference>
<accession>B3VMA6</accession>
<evidence type="ECO:0008006" key="3">
    <source>
        <dbReference type="Google" id="ProtNLM"/>
    </source>
</evidence>
<evidence type="ECO:0000313" key="2">
    <source>
        <dbReference type="Proteomes" id="UP000000621"/>
    </source>
</evidence>
<gene>
    <name evidence="1" type="ORF">PREDATOR_79</name>
</gene>
<proteinExistence type="predicted"/>
<name>B3VMA6_9CAUD</name>
<protein>
    <recommendedName>
        <fullName evidence="3">RuvC-like resolvase</fullName>
    </recommendedName>
</protein>
<organism evidence="1 2">
    <name type="scientific">Mycobacterium phage Predator</name>
    <dbReference type="NCBI Taxonomy" id="543153"/>
    <lineage>
        <taxon>Viruses</taxon>
        <taxon>Duplodnaviria</taxon>
        <taxon>Heunggongvirae</taxon>
        <taxon>Uroviricota</taxon>
        <taxon>Caudoviricetes</taxon>
        <taxon>Predatorvirus</taxon>
        <taxon>Predatorvirus predator</taxon>
    </lineage>
</organism>
<dbReference type="KEGG" id="vg:6450033"/>
<keyword evidence="2" id="KW-1185">Reference proteome</keyword>
<evidence type="ECO:0000313" key="1">
    <source>
        <dbReference type="EMBL" id="ACF05176.1"/>
    </source>
</evidence>
<reference evidence="1 2" key="1">
    <citation type="submission" date="2008-05" db="EMBL/GenBank/DDBJ databases">
        <authorList>
            <person name="Weber R.J."/>
            <person name="Jacobs-Sera D."/>
            <person name="Houtz J."/>
            <person name="Hendrix R.W."/>
            <person name="Hatfull G.H."/>
        </authorList>
    </citation>
    <scope>NUCLEOTIDE SEQUENCE [LARGE SCALE GENOMIC DNA]</scope>
</reference>